<comment type="similarity">
    <text evidence="1">Belongs to the type-I restriction system S methylase family.</text>
</comment>
<comment type="caution">
    <text evidence="5">The sequence shown here is derived from an EMBL/GenBank/DDBJ whole genome shotgun (WGS) entry which is preliminary data.</text>
</comment>
<dbReference type="GO" id="GO:0003677">
    <property type="term" value="F:DNA binding"/>
    <property type="evidence" value="ECO:0007669"/>
    <property type="project" value="UniProtKB-KW"/>
</dbReference>
<reference evidence="5 6" key="1">
    <citation type="submission" date="2014-03" db="EMBL/GenBank/DDBJ databases">
        <title>Genomics of Bifidobacteria.</title>
        <authorList>
            <person name="Ventura M."/>
            <person name="Milani C."/>
            <person name="Lugli G.A."/>
        </authorList>
    </citation>
    <scope>NUCLEOTIDE SEQUENCE [LARGE SCALE GENOMIC DNA]</scope>
    <source>
        <strain evidence="5 6">DSM 22766</strain>
    </source>
</reference>
<feature type="domain" description="Type I restriction modification DNA specificity" evidence="4">
    <location>
        <begin position="32"/>
        <end position="163"/>
    </location>
</feature>
<keyword evidence="2" id="KW-0680">Restriction system</keyword>
<dbReference type="InterPro" id="IPR044946">
    <property type="entry name" value="Restrct_endonuc_typeI_TRD_sf"/>
</dbReference>
<dbReference type="Proteomes" id="UP000029015">
    <property type="component" value="Unassembled WGS sequence"/>
</dbReference>
<evidence type="ECO:0000256" key="1">
    <source>
        <dbReference type="ARBA" id="ARBA00010923"/>
    </source>
</evidence>
<dbReference type="PANTHER" id="PTHR30408">
    <property type="entry name" value="TYPE-1 RESTRICTION ENZYME ECOKI SPECIFICITY PROTEIN"/>
    <property type="match status" value="1"/>
</dbReference>
<dbReference type="InterPro" id="IPR052021">
    <property type="entry name" value="Type-I_RS_S_subunit"/>
</dbReference>
<evidence type="ECO:0000259" key="4">
    <source>
        <dbReference type="Pfam" id="PF01420"/>
    </source>
</evidence>
<keyword evidence="6" id="KW-1185">Reference proteome</keyword>
<dbReference type="Pfam" id="PF01420">
    <property type="entry name" value="Methylase_S"/>
    <property type="match status" value="1"/>
</dbReference>
<dbReference type="GO" id="GO:0009307">
    <property type="term" value="P:DNA restriction-modification system"/>
    <property type="evidence" value="ECO:0007669"/>
    <property type="project" value="UniProtKB-KW"/>
</dbReference>
<protein>
    <recommendedName>
        <fullName evidence="4">Type I restriction modification DNA specificity domain-containing protein</fullName>
    </recommendedName>
</protein>
<proteinExistence type="inferred from homology"/>
<dbReference type="SUPFAM" id="SSF116734">
    <property type="entry name" value="DNA methylase specificity domain"/>
    <property type="match status" value="2"/>
</dbReference>
<evidence type="ECO:0000313" key="5">
    <source>
        <dbReference type="EMBL" id="KFI40698.1"/>
    </source>
</evidence>
<evidence type="ECO:0000256" key="3">
    <source>
        <dbReference type="ARBA" id="ARBA00023125"/>
    </source>
</evidence>
<dbReference type="CDD" id="cd16961">
    <property type="entry name" value="RMtype1_S_TRD-CR_like"/>
    <property type="match status" value="1"/>
</dbReference>
<sequence>MTPFAHTDRWSSQRLGLLFQEQKEKNTDFSRKTALKFVYGSIEEKPEYKINASLVDTYSKYTKVNTGDIIINCLNLNYDFASQRVAIVKENGIITSAYISLRARTSEVNPTYYCYYFKAMDSKKMLHGMGTGIRLTLSYNELRNISVPVPSHAEQDQIVRFLDWKVSEIRKIILSKRNSLHLLTELIKTAFASLIAESTEKVRLKRVVSLDNDFMEIDPNDYYQKAGMYNRGRGIFLRKPVKGSDMGDSKFQHIYRNRLMISGQFAWEDAVFVTDDKDEQGLASHRYYLLKSQSTDVPVEYLFGYFISQKGLADLQICSHGSAGRNRPLNINELLRVEIPIVHNTEAISRFCKLIRSYIKMRPLVLKEEETLEELQNKIITDVVTGKIDIRDITVPEYEHADDIIKNGNTDENNNAIDQEA</sequence>
<dbReference type="EMBL" id="JGYK01000001">
    <property type="protein sequence ID" value="KFI40698.1"/>
    <property type="molecule type" value="Genomic_DNA"/>
</dbReference>
<evidence type="ECO:0000313" key="6">
    <source>
        <dbReference type="Proteomes" id="UP000029015"/>
    </source>
</evidence>
<keyword evidence="3" id="KW-0238">DNA-binding</keyword>
<dbReference type="RefSeq" id="WP_081924917.1">
    <property type="nucleotide sequence ID" value="NZ_CP011786.1"/>
</dbReference>
<evidence type="ECO:0000256" key="2">
    <source>
        <dbReference type="ARBA" id="ARBA00022747"/>
    </source>
</evidence>
<dbReference type="eggNOG" id="COG0732">
    <property type="taxonomic scope" value="Bacteria"/>
</dbReference>
<organism evidence="5 6">
    <name type="scientific">Bifidobacterium actinocoloniiforme DSM 22766</name>
    <dbReference type="NCBI Taxonomy" id="1437605"/>
    <lineage>
        <taxon>Bacteria</taxon>
        <taxon>Bacillati</taxon>
        <taxon>Actinomycetota</taxon>
        <taxon>Actinomycetes</taxon>
        <taxon>Bifidobacteriales</taxon>
        <taxon>Bifidobacteriaceae</taxon>
        <taxon>Bifidobacterium</taxon>
    </lineage>
</organism>
<dbReference type="AlphaFoldDB" id="A0A086Z2E8"/>
<name>A0A086Z2E8_9BIFI</name>
<accession>A0A086Z2E8</accession>
<dbReference type="PANTHER" id="PTHR30408:SF12">
    <property type="entry name" value="TYPE I RESTRICTION ENZYME MJAVIII SPECIFICITY SUBUNIT"/>
    <property type="match status" value="1"/>
</dbReference>
<gene>
    <name evidence="5" type="ORF">BACT_1402</name>
</gene>
<dbReference type="InterPro" id="IPR000055">
    <property type="entry name" value="Restrct_endonuc_typeI_TRD"/>
</dbReference>
<dbReference type="Gene3D" id="3.90.220.20">
    <property type="entry name" value="DNA methylase specificity domains"/>
    <property type="match status" value="2"/>
</dbReference>